<dbReference type="Pfam" id="PF00668">
    <property type="entry name" value="Condensation"/>
    <property type="match status" value="1"/>
</dbReference>
<dbReference type="SUPFAM" id="SSF52777">
    <property type="entry name" value="CoA-dependent acyltransferases"/>
    <property type="match status" value="2"/>
</dbReference>
<dbReference type="Gene3D" id="2.30.38.10">
    <property type="entry name" value="Luciferase, Domain 3"/>
    <property type="match status" value="1"/>
</dbReference>
<protein>
    <submittedName>
        <fullName evidence="7">Hypothetical non-ribosomal peptide synthetase</fullName>
    </submittedName>
</protein>
<evidence type="ECO:0000256" key="2">
    <source>
        <dbReference type="ARBA" id="ARBA00006432"/>
    </source>
</evidence>
<dbReference type="InterPro" id="IPR036736">
    <property type="entry name" value="ACP-like_sf"/>
</dbReference>
<dbReference type="SUPFAM" id="SSF56801">
    <property type="entry name" value="Acetyl-CoA synthetase-like"/>
    <property type="match status" value="1"/>
</dbReference>
<dbReference type="SUPFAM" id="SSF47336">
    <property type="entry name" value="ACP-like"/>
    <property type="match status" value="1"/>
</dbReference>
<dbReference type="Pfam" id="PF00550">
    <property type="entry name" value="PP-binding"/>
    <property type="match status" value="1"/>
</dbReference>
<dbReference type="FunFam" id="2.30.38.10:FF:000001">
    <property type="entry name" value="Non-ribosomal peptide synthetase PvdI"/>
    <property type="match status" value="1"/>
</dbReference>
<name>A0A1L7NQF5_9ACTN</name>
<dbReference type="FunFam" id="3.40.50.12780:FF:000012">
    <property type="entry name" value="Non-ribosomal peptide synthetase"/>
    <property type="match status" value="1"/>
</dbReference>
<dbReference type="FunFam" id="3.40.50.980:FF:000001">
    <property type="entry name" value="Non-ribosomal peptide synthetase"/>
    <property type="match status" value="1"/>
</dbReference>
<feature type="region of interest" description="Disordered" evidence="5">
    <location>
        <begin position="1"/>
        <end position="46"/>
    </location>
</feature>
<dbReference type="PROSITE" id="PS00012">
    <property type="entry name" value="PHOSPHOPANTETHEINE"/>
    <property type="match status" value="1"/>
</dbReference>
<evidence type="ECO:0000256" key="1">
    <source>
        <dbReference type="ARBA" id="ARBA00001957"/>
    </source>
</evidence>
<dbReference type="GO" id="GO:0008610">
    <property type="term" value="P:lipid biosynthetic process"/>
    <property type="evidence" value="ECO:0007669"/>
    <property type="project" value="UniProtKB-ARBA"/>
</dbReference>
<dbReference type="InterPro" id="IPR029058">
    <property type="entry name" value="AB_hydrolase_fold"/>
</dbReference>
<dbReference type="InterPro" id="IPR010071">
    <property type="entry name" value="AA_adenyl_dom"/>
</dbReference>
<evidence type="ECO:0000259" key="6">
    <source>
        <dbReference type="PROSITE" id="PS50075"/>
    </source>
</evidence>
<dbReference type="Gene3D" id="3.30.559.30">
    <property type="entry name" value="Nonribosomal peptide synthetase, condensation domain"/>
    <property type="match status" value="1"/>
</dbReference>
<evidence type="ECO:0000256" key="3">
    <source>
        <dbReference type="ARBA" id="ARBA00022450"/>
    </source>
</evidence>
<dbReference type="GO" id="GO:0031177">
    <property type="term" value="F:phosphopantetheine binding"/>
    <property type="evidence" value="ECO:0007669"/>
    <property type="project" value="InterPro"/>
</dbReference>
<dbReference type="InterPro" id="IPR020806">
    <property type="entry name" value="PKS_PP-bd"/>
</dbReference>
<dbReference type="NCBIfam" id="TIGR01733">
    <property type="entry name" value="AA-adenyl-dom"/>
    <property type="match status" value="1"/>
</dbReference>
<dbReference type="Gene3D" id="3.30.300.30">
    <property type="match status" value="1"/>
</dbReference>
<feature type="domain" description="Carrier" evidence="6">
    <location>
        <begin position="1064"/>
        <end position="1139"/>
    </location>
</feature>
<dbReference type="EMBL" id="LC177429">
    <property type="protein sequence ID" value="BAW27720.1"/>
    <property type="molecule type" value="Genomic_DNA"/>
</dbReference>
<dbReference type="SMART" id="SM00823">
    <property type="entry name" value="PKS_PP"/>
    <property type="match status" value="1"/>
</dbReference>
<dbReference type="InterPro" id="IPR001242">
    <property type="entry name" value="Condensation_dom"/>
</dbReference>
<dbReference type="GO" id="GO:0043041">
    <property type="term" value="P:amino acid activation for nonribosomal peptide biosynthetic process"/>
    <property type="evidence" value="ECO:0007669"/>
    <property type="project" value="TreeGrafter"/>
</dbReference>
<dbReference type="Gene3D" id="3.30.559.10">
    <property type="entry name" value="Chloramphenicol acetyltransferase-like domain"/>
    <property type="match status" value="1"/>
</dbReference>
<dbReference type="PANTHER" id="PTHR45527:SF1">
    <property type="entry name" value="FATTY ACID SYNTHASE"/>
    <property type="match status" value="1"/>
</dbReference>
<dbReference type="Pfam" id="PF13193">
    <property type="entry name" value="AMP-binding_C"/>
    <property type="match status" value="1"/>
</dbReference>
<reference evidence="7" key="1">
    <citation type="journal article" date="2017" name="ACS Chem. Biol.">
        <title>Genome Mining of Amino Group Carrier Protein-Mediated Machinery: Discovery and Biosynthetic Characterization of a Natural Product with Unique Hydrazone Unit.</title>
        <authorList>
            <person name="Matsuda K."/>
            <person name="Hasebe F."/>
            <person name="Shiwa Y."/>
            <person name="Kanesaki Y."/>
            <person name="Tomita T."/>
            <person name="Yoshikawa H."/>
            <person name="Shin-ya K."/>
            <person name="Kuzuyama T."/>
            <person name="Nishiyama M."/>
        </authorList>
    </citation>
    <scope>NUCLEOTIDE SEQUENCE</scope>
    <source>
        <strain evidence="7">Sp080902JE-04</strain>
    </source>
</reference>
<dbReference type="Pfam" id="PF00501">
    <property type="entry name" value="AMP-binding"/>
    <property type="match status" value="1"/>
</dbReference>
<dbReference type="PROSITE" id="PS50075">
    <property type="entry name" value="CARRIER"/>
    <property type="match status" value="1"/>
</dbReference>
<dbReference type="GO" id="GO:0005829">
    <property type="term" value="C:cytosol"/>
    <property type="evidence" value="ECO:0007669"/>
    <property type="project" value="TreeGrafter"/>
</dbReference>
<keyword evidence="3" id="KW-0596">Phosphopantetheine</keyword>
<dbReference type="GO" id="GO:0044550">
    <property type="term" value="P:secondary metabolite biosynthetic process"/>
    <property type="evidence" value="ECO:0007669"/>
    <property type="project" value="TreeGrafter"/>
</dbReference>
<gene>
    <name evidence="7" type="primary">nrps4</name>
</gene>
<organism evidence="7">
    <name type="scientific">Streptomyces sp. Sp080902JE-04</name>
    <dbReference type="NCBI Taxonomy" id="1898654"/>
    <lineage>
        <taxon>Bacteria</taxon>
        <taxon>Bacillati</taxon>
        <taxon>Actinomycetota</taxon>
        <taxon>Actinomycetes</taxon>
        <taxon>Kitasatosporales</taxon>
        <taxon>Streptomycetaceae</taxon>
        <taxon>Streptomyces</taxon>
    </lineage>
</organism>
<evidence type="ECO:0000256" key="5">
    <source>
        <dbReference type="SAM" id="MobiDB-lite"/>
    </source>
</evidence>
<dbReference type="FunFam" id="1.10.1200.10:FF:000016">
    <property type="entry name" value="Non-ribosomal peptide synthase"/>
    <property type="match status" value="1"/>
</dbReference>
<dbReference type="InterPro" id="IPR020845">
    <property type="entry name" value="AMP-binding_CS"/>
</dbReference>
<dbReference type="CDD" id="cd19531">
    <property type="entry name" value="LCL_NRPS-like"/>
    <property type="match status" value="1"/>
</dbReference>
<sequence>MGKAETSGTRDGGDCGGTAGETPGAEHTSSRATSGTFTGTLSPQGLTLEGLSADRRALLTLELARRKAAALRPRPLPREDGEPHFPLSYAQERLWFLAQADPGSTAYVMSGALRLRGALDRGALGAALDEIVRRHEVLRTTFPDRGGRPEQRIGPARPVPLPVVDAGGEDTVAAAFRAEATTPFDLATDLMVRARLLRLSDDHHVLVLALHHIAADGWSLGVLLRELGVLYDAFRREQPSPLPELGIQYADYAVWQRDWLATGPLDEQIAYWRRRLDGAPVLELPTDHAPGAARSWHGASEPFTFPPHLWKSVASFAEEHGTTPYMVLVAAFAVVLARWSGQRDVVIGSPLAGRAHPELEPLTGFFVNTLPLRVDVPDTATFGALLSEVKQSCTEAYAHQDVPFGKLVQALRPDRSLGPVPLVQVMLALRDVPGQRPALSGLDVEELDLATSQDASKFDLVLDLVPDHDGGLRCRVEFSTDLFEAATAGRIADAFVRVIETALADPDRPVDRLPLVSADERARLLGEVSGDGDAHAADTAGCLHTLIDAQADARPDAPAVECGATVLTYRELTERADRLAHRLRSQGVGPEHLVGICLPRSADMVVAVLGVLKSGAGYLPLDPGYPQGRLELMVRDSGIDLVVTDRAVADAGKLRTPDGDGSGPVLVLVDDTDTGTGADQPRAPRSAPVHPRTLAYVIYTSGSTGLPKGSANEHGGVVNTLTGLNRTLGLGPADRMLAVSSLNYDMSVYEILGSLLAGACVVVPPDDLEVTDPVRLRGLLIDAEVTAWSSAPALLELLVNHAYDGPGLDGAALRLAVLGGDRPPAALADRLGELLPDLSLYNLAGMTEVSYCSTYHLVRRPEPVPGTIPWGRPLPNQRLYVLDAHGEPVPVGVSGELFIGGAGVRRGYWRRPGLSAQRFTPDPFGRTPAGRLYRTGDAARWRTSGELEFLGRLDHQVKLRGLRIEPGEIEAALTAHPDVGRCVVLLRGEGADRRLVAYLTTAGPLPPSVGELRRHLLDRVPDHMVPSAFVLMDALPLQPSGKLDRTALPDPAAVRPELSGAYTEPADPLEQVLAGIWAEVLELDRVGANDDFFDLGGHSLLVTQVVSRIRDLFRVDFPIRGFLAAGTVRALAGRLRSAATEAGMDADRVADLIVQVSGMDDAQVTRRLGA</sequence>
<comment type="cofactor">
    <cofactor evidence="1">
        <name>pantetheine 4'-phosphate</name>
        <dbReference type="ChEBI" id="CHEBI:47942"/>
    </cofactor>
</comment>
<dbReference type="Gene3D" id="3.40.50.1820">
    <property type="entry name" value="alpha/beta hydrolase"/>
    <property type="match status" value="1"/>
</dbReference>
<comment type="similarity">
    <text evidence="2">Belongs to the ATP-dependent AMP-binding enzyme family.</text>
</comment>
<keyword evidence="4" id="KW-0597">Phosphoprotein</keyword>
<proteinExistence type="inferred from homology"/>
<dbReference type="CDD" id="cd05930">
    <property type="entry name" value="A_NRPS"/>
    <property type="match status" value="1"/>
</dbReference>
<dbReference type="InterPro" id="IPR009081">
    <property type="entry name" value="PP-bd_ACP"/>
</dbReference>
<dbReference type="GO" id="GO:0003824">
    <property type="term" value="F:catalytic activity"/>
    <property type="evidence" value="ECO:0007669"/>
    <property type="project" value="InterPro"/>
</dbReference>
<dbReference type="InterPro" id="IPR006162">
    <property type="entry name" value="Ppantetheine_attach_site"/>
</dbReference>
<dbReference type="PANTHER" id="PTHR45527">
    <property type="entry name" value="NONRIBOSOMAL PEPTIDE SYNTHETASE"/>
    <property type="match status" value="1"/>
</dbReference>
<dbReference type="Gene3D" id="3.40.50.980">
    <property type="match status" value="2"/>
</dbReference>
<accession>A0A1L7NQF5</accession>
<dbReference type="FunFam" id="3.30.559.10:FF:000012">
    <property type="entry name" value="Non-ribosomal peptide synthetase"/>
    <property type="match status" value="1"/>
</dbReference>
<dbReference type="GO" id="GO:0072330">
    <property type="term" value="P:monocarboxylic acid biosynthetic process"/>
    <property type="evidence" value="ECO:0007669"/>
    <property type="project" value="UniProtKB-ARBA"/>
</dbReference>
<dbReference type="InterPro" id="IPR023213">
    <property type="entry name" value="CAT-like_dom_sf"/>
</dbReference>
<dbReference type="InterPro" id="IPR045851">
    <property type="entry name" value="AMP-bd_C_sf"/>
</dbReference>
<dbReference type="GO" id="GO:0017000">
    <property type="term" value="P:antibiotic biosynthetic process"/>
    <property type="evidence" value="ECO:0007669"/>
    <property type="project" value="UniProtKB-ARBA"/>
</dbReference>
<dbReference type="InterPro" id="IPR000873">
    <property type="entry name" value="AMP-dep_synth/lig_dom"/>
</dbReference>
<dbReference type="AlphaFoldDB" id="A0A1L7NQF5"/>
<dbReference type="PROSITE" id="PS00455">
    <property type="entry name" value="AMP_BINDING"/>
    <property type="match status" value="1"/>
</dbReference>
<evidence type="ECO:0000256" key="4">
    <source>
        <dbReference type="ARBA" id="ARBA00022553"/>
    </source>
</evidence>
<evidence type="ECO:0000313" key="7">
    <source>
        <dbReference type="EMBL" id="BAW27720.1"/>
    </source>
</evidence>
<feature type="compositionally biased region" description="Polar residues" evidence="5">
    <location>
        <begin position="30"/>
        <end position="45"/>
    </location>
</feature>
<dbReference type="InterPro" id="IPR025110">
    <property type="entry name" value="AMP-bd_C"/>
</dbReference>